<gene>
    <name evidence="3" type="primary">CUNH17orf50</name>
</gene>
<name>A0A8C0ZYX9_CASCN</name>
<evidence type="ECO:0000256" key="1">
    <source>
        <dbReference type="SAM" id="MobiDB-lite"/>
    </source>
</evidence>
<feature type="compositionally biased region" description="Basic and acidic residues" evidence="1">
    <location>
        <begin position="1"/>
        <end position="24"/>
    </location>
</feature>
<proteinExistence type="predicted"/>
<sequence length="225" mass="24977">MDKHGVKTPLWKKELEEAEAREAEREEEAEVSGEEDEQRPTAENPAEGGAEGETEAREPEERAAGERSSVSYCPLRQEPSGQQVAPLRRVDSSFWSWLSPLVLLAGLAAPAERTRPLPEEPCVLETRRRPPRHGGCARCEILFCKKCRNLHSHPAYVAHCILEHRDRGKRGTVLQNSPDLSSEFCISLVESQHSGLLEGTAPLAEEIQLPRLGKEKGLLGKSYGI</sequence>
<organism evidence="3">
    <name type="scientific">Castor canadensis</name>
    <name type="common">American beaver</name>
    <dbReference type="NCBI Taxonomy" id="51338"/>
    <lineage>
        <taxon>Eukaryota</taxon>
        <taxon>Metazoa</taxon>
        <taxon>Chordata</taxon>
        <taxon>Craniata</taxon>
        <taxon>Vertebrata</taxon>
        <taxon>Euteleostomi</taxon>
        <taxon>Mammalia</taxon>
        <taxon>Eutheria</taxon>
        <taxon>Euarchontoglires</taxon>
        <taxon>Glires</taxon>
        <taxon>Rodentia</taxon>
        <taxon>Castorimorpha</taxon>
        <taxon>Castoridae</taxon>
        <taxon>Castor</taxon>
    </lineage>
</organism>
<feature type="domain" description="DUF4637" evidence="2">
    <location>
        <begin position="122"/>
        <end position="164"/>
    </location>
</feature>
<dbReference type="PANTHER" id="PTHR37878:SF1">
    <property type="entry name" value="DUF4637 DOMAIN-CONTAINING PROTEIN"/>
    <property type="match status" value="1"/>
</dbReference>
<evidence type="ECO:0000259" key="2">
    <source>
        <dbReference type="Pfam" id="PF15470"/>
    </source>
</evidence>
<accession>A0A8C0ZYX9</accession>
<dbReference type="Pfam" id="PF15470">
    <property type="entry name" value="DUF4637"/>
    <property type="match status" value="1"/>
</dbReference>
<evidence type="ECO:0000313" key="3">
    <source>
        <dbReference type="Ensembl" id="ENSCCNP00000029983.1"/>
    </source>
</evidence>
<feature type="compositionally biased region" description="Basic and acidic residues" evidence="1">
    <location>
        <begin position="54"/>
        <end position="65"/>
    </location>
</feature>
<feature type="compositionally biased region" description="Acidic residues" evidence="1">
    <location>
        <begin position="25"/>
        <end position="37"/>
    </location>
</feature>
<dbReference type="AlphaFoldDB" id="A0A8C0ZYX9"/>
<feature type="region of interest" description="Disordered" evidence="1">
    <location>
        <begin position="1"/>
        <end position="78"/>
    </location>
</feature>
<reference evidence="3" key="1">
    <citation type="submission" date="2023-09" db="UniProtKB">
        <authorList>
            <consortium name="Ensembl"/>
        </authorList>
    </citation>
    <scope>IDENTIFICATION</scope>
</reference>
<dbReference type="Ensembl" id="ENSCCNT00000037813.1">
    <property type="protein sequence ID" value="ENSCCNP00000029983.1"/>
    <property type="gene ID" value="ENSCCNG00000028753.1"/>
</dbReference>
<dbReference type="PANTHER" id="PTHR37878">
    <property type="entry name" value="HYPOTHETICAL PROTEIN LOC689039"/>
    <property type="match status" value="1"/>
</dbReference>
<protein>
    <recommendedName>
        <fullName evidence="2">DUF4637 domain-containing protein</fullName>
    </recommendedName>
</protein>
<dbReference type="InterPro" id="IPR029174">
    <property type="entry name" value="DUF4637"/>
</dbReference>